<gene>
    <name evidence="1" type="ORF">AA20_11535</name>
</gene>
<accession>A0A0G9JR47</accession>
<evidence type="ECO:0000313" key="1">
    <source>
        <dbReference type="EMBL" id="KLD96721.1"/>
    </source>
</evidence>
<dbReference type="Proteomes" id="UP000035514">
    <property type="component" value="Unassembled WGS sequence"/>
</dbReference>
<organism evidence="1 2">
    <name type="scientific">Aliarcobacter butzleri L348</name>
    <dbReference type="NCBI Taxonomy" id="1447256"/>
    <lineage>
        <taxon>Bacteria</taxon>
        <taxon>Pseudomonadati</taxon>
        <taxon>Campylobacterota</taxon>
        <taxon>Epsilonproteobacteria</taxon>
        <taxon>Campylobacterales</taxon>
        <taxon>Arcobacteraceae</taxon>
        <taxon>Aliarcobacter</taxon>
    </lineage>
</organism>
<proteinExistence type="predicted"/>
<evidence type="ECO:0000313" key="2">
    <source>
        <dbReference type="Proteomes" id="UP000035514"/>
    </source>
</evidence>
<reference evidence="1 2" key="1">
    <citation type="submission" date="2014-01" db="EMBL/GenBank/DDBJ databases">
        <title>Development of a Comparative Genomic Fingerprinting Assay for High Resolution Genotyping of Arcobacter butzleri.</title>
        <authorList>
            <person name="Webb A.L."/>
            <person name="Inglis G.D."/>
            <person name="Kruczkiewicz P."/>
            <person name="Selinger L.B."/>
            <person name="Taboada E.N."/>
        </authorList>
    </citation>
    <scope>NUCLEOTIDE SEQUENCE [LARGE SCALE GENOMIC DNA]</scope>
    <source>
        <strain evidence="1 2">L348</strain>
    </source>
</reference>
<sequence length="37" mass="4119">MSLDLAFLSHSNLKHPSNGATNYIQNILSCLQKPFTN</sequence>
<dbReference type="EMBL" id="JAIQ01000165">
    <property type="protein sequence ID" value="KLD96721.1"/>
    <property type="molecule type" value="Genomic_DNA"/>
</dbReference>
<comment type="caution">
    <text evidence="1">The sequence shown here is derived from an EMBL/GenBank/DDBJ whole genome shotgun (WGS) entry which is preliminary data.</text>
</comment>
<dbReference type="PATRIC" id="fig|1447256.3.peg.2262"/>
<name>A0A0G9JR47_9BACT</name>
<protein>
    <submittedName>
        <fullName evidence="1">Uncharacterized protein</fullName>
    </submittedName>
</protein>
<dbReference type="AlphaFoldDB" id="A0A0G9JR47"/>